<keyword evidence="4" id="KW-1185">Reference proteome</keyword>
<dbReference type="SUPFAM" id="SSF69318">
    <property type="entry name" value="Integrin alpha N-terminal domain"/>
    <property type="match status" value="1"/>
</dbReference>
<organism evidence="3 4">
    <name type="scientific">Mucilaginibacter segetis</name>
    <dbReference type="NCBI Taxonomy" id="2793071"/>
    <lineage>
        <taxon>Bacteria</taxon>
        <taxon>Pseudomonadati</taxon>
        <taxon>Bacteroidota</taxon>
        <taxon>Sphingobacteriia</taxon>
        <taxon>Sphingobacteriales</taxon>
        <taxon>Sphingobacteriaceae</taxon>
        <taxon>Mucilaginibacter</taxon>
    </lineage>
</organism>
<dbReference type="EMBL" id="JAEHFW010000001">
    <property type="protein sequence ID" value="MBK0378641.1"/>
    <property type="molecule type" value="Genomic_DNA"/>
</dbReference>
<feature type="transmembrane region" description="Helical" evidence="2">
    <location>
        <begin position="5"/>
        <end position="24"/>
    </location>
</feature>
<sequence>MNRYFLYTSCILLVVVSLSVITLFNGCQTKPRTVGYQLTGDTITDGKNLVQLNCTKCHALVSVNALTKDVWLVHTLPAMAHYLSISTYGTDFYKNEGDTTGMSLTNWQIIAAYYKKLAPDTLATIKPTDTLINDWAGFTVKKAAKVNDICFTSLVAAQPGTNNIYTADAVSGNLTEWDNQLKAKRNIQLPSPAVDANFIKDSSGVSSAVISCIGRLDPIDFPNGRIFSLDLKKQNAEPKLLDSDLPRPMQTIAADFDKDGTNEYVICGAGGLKGGVYLLKKDAKEDTYKQTTIANRAGAVQAVTGDFNKDGWPDIMVLFGSSNEGLTLFLNNQKGGFTSKDLLNFPPVYGSTSFQLADIDHDGDLDLIYTCGYNFRDSRILKPYHGLYIYKNNGDFKFEKEWFYPINGCTKAIAADFDNDGDLDIATIAFFADMKNKPAEEFIYFEQDKAMHFKPHAVPVSQYGRWMAMEVTDHNHDGKPDIILGNYASGFLFQPNFTPAWDEHTPFIVLENNMMKK</sequence>
<gene>
    <name evidence="3" type="ORF">I5M19_04950</name>
</gene>
<keyword evidence="2" id="KW-0472">Membrane</keyword>
<keyword evidence="2" id="KW-1133">Transmembrane helix</keyword>
<dbReference type="PANTHER" id="PTHR44103">
    <property type="entry name" value="PROPROTEIN CONVERTASE P"/>
    <property type="match status" value="1"/>
</dbReference>
<accession>A0A934PT03</accession>
<proteinExistence type="predicted"/>
<dbReference type="Proteomes" id="UP000613193">
    <property type="component" value="Unassembled WGS sequence"/>
</dbReference>
<evidence type="ECO:0000256" key="1">
    <source>
        <dbReference type="ARBA" id="ARBA00022729"/>
    </source>
</evidence>
<name>A0A934PT03_9SPHI</name>
<evidence type="ECO:0000313" key="3">
    <source>
        <dbReference type="EMBL" id="MBK0378641.1"/>
    </source>
</evidence>
<keyword evidence="2" id="KW-0812">Transmembrane</keyword>
<protein>
    <submittedName>
        <fullName evidence="3">VCBS repeat-containing protein</fullName>
    </submittedName>
</protein>
<comment type="caution">
    <text evidence="3">The sequence shown here is derived from an EMBL/GenBank/DDBJ whole genome shotgun (WGS) entry which is preliminary data.</text>
</comment>
<reference evidence="3" key="1">
    <citation type="submission" date="2020-12" db="EMBL/GenBank/DDBJ databases">
        <title>Bacterial novel species Mucilaginibacter sp. SD-g isolated from soil.</title>
        <authorList>
            <person name="Jung H.-Y."/>
        </authorList>
    </citation>
    <scope>NUCLEOTIDE SEQUENCE</scope>
    <source>
        <strain evidence="3">SD-g</strain>
    </source>
</reference>
<dbReference type="AlphaFoldDB" id="A0A934PT03"/>
<dbReference type="InterPro" id="IPR013517">
    <property type="entry name" value="FG-GAP"/>
</dbReference>
<evidence type="ECO:0000313" key="4">
    <source>
        <dbReference type="Proteomes" id="UP000613193"/>
    </source>
</evidence>
<dbReference type="InterPro" id="IPR028994">
    <property type="entry name" value="Integrin_alpha_N"/>
</dbReference>
<dbReference type="Pfam" id="PF13517">
    <property type="entry name" value="FG-GAP_3"/>
    <property type="match status" value="2"/>
</dbReference>
<keyword evidence="1" id="KW-0732">Signal</keyword>
<dbReference type="Gene3D" id="2.130.10.130">
    <property type="entry name" value="Integrin alpha, N-terminal"/>
    <property type="match status" value="1"/>
</dbReference>
<evidence type="ECO:0000256" key="2">
    <source>
        <dbReference type="SAM" id="Phobius"/>
    </source>
</evidence>
<dbReference type="PANTHER" id="PTHR44103:SF1">
    <property type="entry name" value="PROPROTEIN CONVERTASE P"/>
    <property type="match status" value="1"/>
</dbReference>
<dbReference type="RefSeq" id="WP_200064753.1">
    <property type="nucleotide sequence ID" value="NZ_JAEHFW010000001.1"/>
</dbReference>